<dbReference type="Pfam" id="PF13416">
    <property type="entry name" value="SBP_bac_8"/>
    <property type="match status" value="1"/>
</dbReference>
<feature type="domain" description="Plant heme peroxidase family profile" evidence="2">
    <location>
        <begin position="130"/>
        <end position="358"/>
    </location>
</feature>
<dbReference type="GO" id="GO:0004601">
    <property type="term" value="F:peroxidase activity"/>
    <property type="evidence" value="ECO:0007669"/>
    <property type="project" value="InterPro"/>
</dbReference>
<evidence type="ECO:0000313" key="4">
    <source>
        <dbReference type="Proteomes" id="UP000182584"/>
    </source>
</evidence>
<dbReference type="Proteomes" id="UP000182584">
    <property type="component" value="Unassembled WGS sequence"/>
</dbReference>
<dbReference type="PROSITE" id="PS50873">
    <property type="entry name" value="PEROXIDASE_4"/>
    <property type="match status" value="1"/>
</dbReference>
<dbReference type="InterPro" id="IPR050490">
    <property type="entry name" value="Bact_solute-bd_prot1"/>
</dbReference>
<dbReference type="RefSeq" id="WP_242952712.1">
    <property type="nucleotide sequence ID" value="NZ_FOGJ01000010.1"/>
</dbReference>
<dbReference type="PANTHER" id="PTHR43649">
    <property type="entry name" value="ARABINOSE-BINDING PROTEIN-RELATED"/>
    <property type="match status" value="1"/>
</dbReference>
<reference evidence="3 4" key="1">
    <citation type="submission" date="2016-10" db="EMBL/GenBank/DDBJ databases">
        <authorList>
            <person name="de Groot N.N."/>
        </authorList>
    </citation>
    <scope>NUCLEOTIDE SEQUENCE [LARGE SCALE GENOMIC DNA]</scope>
    <source>
        <strain evidence="3 4">AR40</strain>
    </source>
</reference>
<feature type="chain" id="PRO_5010350855" evidence="1">
    <location>
        <begin position="27"/>
        <end position="530"/>
    </location>
</feature>
<evidence type="ECO:0000259" key="2">
    <source>
        <dbReference type="PROSITE" id="PS50873"/>
    </source>
</evidence>
<dbReference type="PROSITE" id="PS51257">
    <property type="entry name" value="PROKAR_LIPOPROTEIN"/>
    <property type="match status" value="1"/>
</dbReference>
<dbReference type="AlphaFoldDB" id="A0A1H9RP05"/>
<dbReference type="PANTHER" id="PTHR43649:SF12">
    <property type="entry name" value="DIACETYLCHITOBIOSE BINDING PROTEIN DASA"/>
    <property type="match status" value="1"/>
</dbReference>
<proteinExistence type="predicted"/>
<accession>A0A1H9RP05</accession>
<sequence length="530" mass="61102">MGKKHIWGKFNILLSALIMLAGCADAAGEGGNVPAADTGVITLDWYVNYSWFVTDWGENMVSQKFTKDTGVDINFITPMGNETNKLESLIDSDSLPDIVTIGWWEPQIQTMLDRGMVYPLNELADMYDASFYDVTDDMVRDWYTMSDGNIYGYPNSTYTPKDLEEHDNIASNQTFLVRKDIYEAIGSPDMSTPEGFYNAVVKACEMFPEVDGKPLIPIGAHEFEQDGCVSFDQYLQNFLAVPYEKDGVKYDRKTDPEYLRWLKLFRKLCQDGYLADDIFVDRRTQTSEKVSEGRYFCMLYQRTDLADQEKELYAKDPDKIYIAVDGPRNSNGDDPVLPSNGIVGWTLTFISKNCKDPERAIKFMDYMLSQDGQKLLYLGIEGETYDMVGDVPVMKEDVKKILSTDRETYDAIYGADDTYWMLQNNVMQLDWHMETEEPLKQLEEWTYPYTTYLGQYDVIINEDSEIGRIYSACRELWGDTLPRLLLAGSDEEFDEILEEYISQRTSLGYDRLMEEETRQMIENKKRLGME</sequence>
<dbReference type="SUPFAM" id="SSF53850">
    <property type="entry name" value="Periplasmic binding protein-like II"/>
    <property type="match status" value="1"/>
</dbReference>
<dbReference type="EMBL" id="FOGJ01000010">
    <property type="protein sequence ID" value="SER73619.1"/>
    <property type="molecule type" value="Genomic_DNA"/>
</dbReference>
<organism evidence="3 4">
    <name type="scientific">Butyrivibrio fibrisolvens</name>
    <dbReference type="NCBI Taxonomy" id="831"/>
    <lineage>
        <taxon>Bacteria</taxon>
        <taxon>Bacillati</taxon>
        <taxon>Bacillota</taxon>
        <taxon>Clostridia</taxon>
        <taxon>Lachnospirales</taxon>
        <taxon>Lachnospiraceae</taxon>
        <taxon>Butyrivibrio</taxon>
    </lineage>
</organism>
<name>A0A1H9RP05_BUTFI</name>
<dbReference type="InterPro" id="IPR002016">
    <property type="entry name" value="Haem_peroxidase"/>
</dbReference>
<dbReference type="InterPro" id="IPR006059">
    <property type="entry name" value="SBP"/>
</dbReference>
<dbReference type="Gene3D" id="3.40.190.10">
    <property type="entry name" value="Periplasmic binding protein-like II"/>
    <property type="match status" value="2"/>
</dbReference>
<evidence type="ECO:0000313" key="3">
    <source>
        <dbReference type="EMBL" id="SER73619.1"/>
    </source>
</evidence>
<feature type="signal peptide" evidence="1">
    <location>
        <begin position="1"/>
        <end position="26"/>
    </location>
</feature>
<gene>
    <name evidence="3" type="ORF">SAMN04487884_11024</name>
</gene>
<dbReference type="GO" id="GO:0006979">
    <property type="term" value="P:response to oxidative stress"/>
    <property type="evidence" value="ECO:0007669"/>
    <property type="project" value="InterPro"/>
</dbReference>
<evidence type="ECO:0000256" key="1">
    <source>
        <dbReference type="SAM" id="SignalP"/>
    </source>
</evidence>
<keyword evidence="1" id="KW-0732">Signal</keyword>
<protein>
    <submittedName>
        <fullName evidence="3">Carbohydrate ABC transporter substrate-binding protein, CUT1 family</fullName>
    </submittedName>
</protein>
<dbReference type="GO" id="GO:0020037">
    <property type="term" value="F:heme binding"/>
    <property type="evidence" value="ECO:0007669"/>
    <property type="project" value="InterPro"/>
</dbReference>